<evidence type="ECO:0000313" key="2">
    <source>
        <dbReference type="Proteomes" id="UP000663846"/>
    </source>
</evidence>
<gene>
    <name evidence="1" type="ORF">RDB_LOCUS156761</name>
</gene>
<dbReference type="EMBL" id="CAJMWS010000691">
    <property type="protein sequence ID" value="CAE6459165.1"/>
    <property type="molecule type" value="Genomic_DNA"/>
</dbReference>
<comment type="caution">
    <text evidence="1">The sequence shown here is derived from an EMBL/GenBank/DDBJ whole genome shotgun (WGS) entry which is preliminary data.</text>
</comment>
<dbReference type="AlphaFoldDB" id="A0A8H3GNX8"/>
<accession>A0A8H3GNX8</accession>
<dbReference type="Proteomes" id="UP000663846">
    <property type="component" value="Unassembled WGS sequence"/>
</dbReference>
<proteinExistence type="predicted"/>
<organism evidence="1 2">
    <name type="scientific">Rhizoctonia solani</name>
    <dbReference type="NCBI Taxonomy" id="456999"/>
    <lineage>
        <taxon>Eukaryota</taxon>
        <taxon>Fungi</taxon>
        <taxon>Dikarya</taxon>
        <taxon>Basidiomycota</taxon>
        <taxon>Agaricomycotina</taxon>
        <taxon>Agaricomycetes</taxon>
        <taxon>Cantharellales</taxon>
        <taxon>Ceratobasidiaceae</taxon>
        <taxon>Rhizoctonia</taxon>
    </lineage>
</organism>
<name>A0A8H3GNX8_9AGAM</name>
<evidence type="ECO:0000313" key="1">
    <source>
        <dbReference type="EMBL" id="CAE6459165.1"/>
    </source>
</evidence>
<sequence length="92" mass="10274">MRTPGSNIFDTIVAIYVPHTLFYTFGDDQNWYLGSICIVLHGELPTVPTREVSLSVLVTTNVWPSESTTAIPLPPLIYCYESVPINAPHILR</sequence>
<reference evidence="1" key="1">
    <citation type="submission" date="2021-01" db="EMBL/GenBank/DDBJ databases">
        <authorList>
            <person name="Kaushik A."/>
        </authorList>
    </citation>
    <scope>NUCLEOTIDE SEQUENCE</scope>
    <source>
        <strain evidence="1">AG1-1C</strain>
    </source>
</reference>
<protein>
    <submittedName>
        <fullName evidence="1">Uncharacterized protein</fullName>
    </submittedName>
</protein>